<evidence type="ECO:0000313" key="2">
    <source>
        <dbReference type="WBParaSite" id="ACAC_0001440701-mRNA-1"/>
    </source>
</evidence>
<dbReference type="WBParaSite" id="ACAC_0001440701-mRNA-1">
    <property type="protein sequence ID" value="ACAC_0001440701-mRNA-1"/>
    <property type="gene ID" value="ACAC_0001440701"/>
</dbReference>
<dbReference type="Proteomes" id="UP000035642">
    <property type="component" value="Unassembled WGS sequence"/>
</dbReference>
<reference evidence="2" key="2">
    <citation type="submission" date="2017-02" db="UniProtKB">
        <authorList>
            <consortium name="WormBaseParasite"/>
        </authorList>
    </citation>
    <scope>IDENTIFICATION</scope>
</reference>
<reference evidence="1" key="1">
    <citation type="submission" date="2012-09" db="EMBL/GenBank/DDBJ databases">
        <authorList>
            <person name="Martin A.A."/>
        </authorList>
    </citation>
    <scope>NUCLEOTIDE SEQUENCE</scope>
</reference>
<sequence>MNRLTTRGTEHAKAMRKFGGGNANWSLYKAKEMSRYSFCDPEIAMAKHRVMPKMKSQ</sequence>
<accession>A0A0K0DRL8</accession>
<evidence type="ECO:0000313" key="1">
    <source>
        <dbReference type="Proteomes" id="UP000035642"/>
    </source>
</evidence>
<dbReference type="AlphaFoldDB" id="A0A0K0DRL8"/>
<organism evidence="1 2">
    <name type="scientific">Angiostrongylus cantonensis</name>
    <name type="common">Rat lungworm</name>
    <dbReference type="NCBI Taxonomy" id="6313"/>
    <lineage>
        <taxon>Eukaryota</taxon>
        <taxon>Metazoa</taxon>
        <taxon>Ecdysozoa</taxon>
        <taxon>Nematoda</taxon>
        <taxon>Chromadorea</taxon>
        <taxon>Rhabditida</taxon>
        <taxon>Rhabditina</taxon>
        <taxon>Rhabditomorpha</taxon>
        <taxon>Strongyloidea</taxon>
        <taxon>Metastrongylidae</taxon>
        <taxon>Angiostrongylus</taxon>
    </lineage>
</organism>
<keyword evidence="1" id="KW-1185">Reference proteome</keyword>
<protein>
    <submittedName>
        <fullName evidence="2">Uncharacterized protein</fullName>
    </submittedName>
</protein>
<name>A0A0K0DRL8_ANGCA</name>
<proteinExistence type="predicted"/>